<protein>
    <submittedName>
        <fullName evidence="1">Uncharacterized protein</fullName>
    </submittedName>
</protein>
<dbReference type="Proteomes" id="UP000179807">
    <property type="component" value="Unassembled WGS sequence"/>
</dbReference>
<evidence type="ECO:0000313" key="1">
    <source>
        <dbReference type="EMBL" id="OHT09394.1"/>
    </source>
</evidence>
<dbReference type="RefSeq" id="XP_068362530.1">
    <property type="nucleotide sequence ID" value="XM_068502144.1"/>
</dbReference>
<dbReference type="EMBL" id="MLAK01000640">
    <property type="protein sequence ID" value="OHT09394.1"/>
    <property type="molecule type" value="Genomic_DNA"/>
</dbReference>
<evidence type="ECO:0000313" key="2">
    <source>
        <dbReference type="Proteomes" id="UP000179807"/>
    </source>
</evidence>
<name>A0A1J4KEF7_9EUKA</name>
<sequence length="136" mass="15276">MPPLIAALNNETRESLAVLLQDRPHDILSEFENKPFIVHAIEQKSNLLPIITALVQAEIQKMKDAGEENIPKFPPKGLKSKQKSKLDTAIKLHDTLITSEFIDNTVKTIKCPWRRVEVAPGNNFSSDGYPDDESDE</sequence>
<dbReference type="GeneID" id="94836848"/>
<dbReference type="OrthoDB" id="10534809at2759"/>
<comment type="caution">
    <text evidence="1">The sequence shown here is derived from an EMBL/GenBank/DDBJ whole genome shotgun (WGS) entry which is preliminary data.</text>
</comment>
<accession>A0A1J4KEF7</accession>
<dbReference type="AlphaFoldDB" id="A0A1J4KEF7"/>
<gene>
    <name evidence="1" type="ORF">TRFO_21718</name>
</gene>
<dbReference type="VEuPathDB" id="TrichDB:TRFO_21718"/>
<proteinExistence type="predicted"/>
<reference evidence="1" key="1">
    <citation type="submission" date="2016-10" db="EMBL/GenBank/DDBJ databases">
        <authorList>
            <person name="Benchimol M."/>
            <person name="Almeida L.G."/>
            <person name="Vasconcelos A.T."/>
            <person name="Perreira-Neves A."/>
            <person name="Rosa I.A."/>
            <person name="Tasca T."/>
            <person name="Bogo M.R."/>
            <person name="de Souza W."/>
        </authorList>
    </citation>
    <scope>NUCLEOTIDE SEQUENCE [LARGE SCALE GENOMIC DNA]</scope>
    <source>
        <strain evidence="1">K</strain>
    </source>
</reference>
<organism evidence="1 2">
    <name type="scientific">Tritrichomonas foetus</name>
    <dbReference type="NCBI Taxonomy" id="1144522"/>
    <lineage>
        <taxon>Eukaryota</taxon>
        <taxon>Metamonada</taxon>
        <taxon>Parabasalia</taxon>
        <taxon>Tritrichomonadida</taxon>
        <taxon>Tritrichomonadidae</taxon>
        <taxon>Tritrichomonas</taxon>
    </lineage>
</organism>
<keyword evidence="2" id="KW-1185">Reference proteome</keyword>